<organism evidence="11 12">
    <name type="scientific">Tepidimonas charontis</name>
    <dbReference type="NCBI Taxonomy" id="2267262"/>
    <lineage>
        <taxon>Bacteria</taxon>
        <taxon>Pseudomonadati</taxon>
        <taxon>Pseudomonadota</taxon>
        <taxon>Betaproteobacteria</taxon>
        <taxon>Burkholderiales</taxon>
        <taxon>Tepidimonas</taxon>
    </lineage>
</organism>
<dbReference type="Pfam" id="PF10411">
    <property type="entry name" value="DsbC_N"/>
    <property type="match status" value="1"/>
</dbReference>
<proteinExistence type="inferred from homology"/>
<dbReference type="PANTHER" id="PTHR35272">
    <property type="entry name" value="THIOL:DISULFIDE INTERCHANGE PROTEIN DSBC-RELATED"/>
    <property type="match status" value="1"/>
</dbReference>
<dbReference type="OrthoDB" id="12976at2"/>
<dbReference type="SUPFAM" id="SSF54423">
    <property type="entry name" value="DsbC/DsbG N-terminal domain-like"/>
    <property type="match status" value="1"/>
</dbReference>
<feature type="domain" description="Disulphide bond isomerase DsbC/G N-terminal" evidence="9">
    <location>
        <begin position="59"/>
        <end position="128"/>
    </location>
</feature>
<sequence length="279" mass="30538">MPITRQPLTPLSATTAGEPPPCAHVRTGLRPDPAGCSRARGRPRLPAAAAVLAVLTWTAAQANEAVIRKNLTERLPNLPPIEEVRPTPMRGLFEVRIGGSELLYTDAEGNYLIQGVLIDTRARTNLTEERLQQLTAVAFADLPLQDAFATVRGNGQRKIAVFADPNCGFCKRFERDLLKLDNVTVYTFLYPVLGKDSEQKARAIWCARDRAKAWADWMLRNVTPAVPPNGCDTTALERNLAFGQKARITGTPTTFLADGRRVTGAIGLDRLEPMLNAAK</sequence>
<keyword evidence="3 7" id="KW-0732">Signal</keyword>
<dbReference type="Gene3D" id="3.40.30.10">
    <property type="entry name" value="Glutaredoxin"/>
    <property type="match status" value="1"/>
</dbReference>
<evidence type="ECO:0000256" key="7">
    <source>
        <dbReference type="RuleBase" id="RU364038"/>
    </source>
</evidence>
<keyword evidence="4 7" id="KW-0574">Periplasm</keyword>
<dbReference type="Gene3D" id="3.10.450.70">
    <property type="entry name" value="Disulphide bond isomerase, DsbC/G, N-terminal"/>
    <property type="match status" value="1"/>
</dbReference>
<evidence type="ECO:0000259" key="10">
    <source>
        <dbReference type="Pfam" id="PF13098"/>
    </source>
</evidence>
<dbReference type="Proteomes" id="UP000318294">
    <property type="component" value="Unassembled WGS sequence"/>
</dbReference>
<dbReference type="SUPFAM" id="SSF52833">
    <property type="entry name" value="Thioredoxin-like"/>
    <property type="match status" value="1"/>
</dbReference>
<dbReference type="PANTHER" id="PTHR35272:SF3">
    <property type="entry name" value="THIOL:DISULFIDE INTERCHANGE PROTEIN DSBC"/>
    <property type="match status" value="1"/>
</dbReference>
<name>A0A554X9J9_9BURK</name>
<protein>
    <recommendedName>
        <fullName evidence="7">Thiol:disulfide interchange protein</fullName>
    </recommendedName>
</protein>
<evidence type="ECO:0000256" key="1">
    <source>
        <dbReference type="ARBA" id="ARBA00004418"/>
    </source>
</evidence>
<feature type="domain" description="Thioredoxin-like fold" evidence="10">
    <location>
        <begin position="152"/>
        <end position="275"/>
    </location>
</feature>
<dbReference type="InterPro" id="IPR012336">
    <property type="entry name" value="Thioredoxin-like_fold"/>
</dbReference>
<feature type="region of interest" description="Disordered" evidence="8">
    <location>
        <begin position="1"/>
        <end position="21"/>
    </location>
</feature>
<evidence type="ECO:0000256" key="4">
    <source>
        <dbReference type="ARBA" id="ARBA00022764"/>
    </source>
</evidence>
<evidence type="ECO:0000256" key="8">
    <source>
        <dbReference type="SAM" id="MobiDB-lite"/>
    </source>
</evidence>
<keyword evidence="6 7" id="KW-0676">Redox-active center</keyword>
<keyword evidence="5" id="KW-1015">Disulfide bond</keyword>
<comment type="function">
    <text evidence="7">Required for disulfide bond formation in some periplasmic proteins. Acts by transferring its disulfide bond to other proteins and is reduced in the process.</text>
</comment>
<dbReference type="GO" id="GO:0042597">
    <property type="term" value="C:periplasmic space"/>
    <property type="evidence" value="ECO:0007669"/>
    <property type="project" value="UniProtKB-SubCell"/>
</dbReference>
<dbReference type="InterPro" id="IPR018950">
    <property type="entry name" value="DiS-bond_isomerase_DsbC/G_N"/>
</dbReference>
<gene>
    <name evidence="11" type="primary">dsbC</name>
    <name evidence="11" type="ORF">Tchar_02083</name>
</gene>
<dbReference type="Pfam" id="PF13098">
    <property type="entry name" value="Thioredoxin_2"/>
    <property type="match status" value="1"/>
</dbReference>
<dbReference type="InterPro" id="IPR033954">
    <property type="entry name" value="DiS-bond_Isoase_DsbC/G"/>
</dbReference>
<evidence type="ECO:0000256" key="6">
    <source>
        <dbReference type="ARBA" id="ARBA00023284"/>
    </source>
</evidence>
<evidence type="ECO:0000256" key="2">
    <source>
        <dbReference type="ARBA" id="ARBA00009813"/>
    </source>
</evidence>
<dbReference type="InterPro" id="IPR036249">
    <property type="entry name" value="Thioredoxin-like_sf"/>
</dbReference>
<dbReference type="CDD" id="cd03020">
    <property type="entry name" value="DsbA_DsbC_DsbG"/>
    <property type="match status" value="1"/>
</dbReference>
<comment type="similarity">
    <text evidence="2 7">Belongs to the thioredoxin family. DsbC subfamily.</text>
</comment>
<comment type="subcellular location">
    <subcellularLocation>
        <location evidence="1 7">Periplasm</location>
    </subcellularLocation>
</comment>
<dbReference type="InterPro" id="IPR009094">
    <property type="entry name" value="DiS-bond_isomerase_DsbC/G_N_sf"/>
</dbReference>
<evidence type="ECO:0000256" key="3">
    <source>
        <dbReference type="ARBA" id="ARBA00022729"/>
    </source>
</evidence>
<dbReference type="InterPro" id="IPR051470">
    <property type="entry name" value="Thiol:disulfide_interchange"/>
</dbReference>
<reference evidence="11 12" key="1">
    <citation type="submission" date="2019-07" db="EMBL/GenBank/DDBJ databases">
        <title>Tepidimonas charontis SPSP-6 draft genome.</title>
        <authorList>
            <person name="Da Costa M.S."/>
            <person name="Froufe H.J.C."/>
            <person name="Egas C."/>
            <person name="Albuquerque L."/>
        </authorList>
    </citation>
    <scope>NUCLEOTIDE SEQUENCE [LARGE SCALE GENOMIC DNA]</scope>
    <source>
        <strain evidence="11 12">SPSP-6</strain>
    </source>
</reference>
<feature type="compositionally biased region" description="Polar residues" evidence="8">
    <location>
        <begin position="1"/>
        <end position="15"/>
    </location>
</feature>
<dbReference type="AlphaFoldDB" id="A0A554X9J9"/>
<keyword evidence="12" id="KW-1185">Reference proteome</keyword>
<dbReference type="EMBL" id="VJON01000038">
    <property type="protein sequence ID" value="TSE32497.1"/>
    <property type="molecule type" value="Genomic_DNA"/>
</dbReference>
<evidence type="ECO:0000313" key="12">
    <source>
        <dbReference type="Proteomes" id="UP000318294"/>
    </source>
</evidence>
<evidence type="ECO:0000259" key="9">
    <source>
        <dbReference type="Pfam" id="PF10411"/>
    </source>
</evidence>
<accession>A0A554X9J9</accession>
<evidence type="ECO:0000256" key="5">
    <source>
        <dbReference type="ARBA" id="ARBA00023157"/>
    </source>
</evidence>
<comment type="caution">
    <text evidence="11">The sequence shown here is derived from an EMBL/GenBank/DDBJ whole genome shotgun (WGS) entry which is preliminary data.</text>
</comment>
<evidence type="ECO:0000313" key="11">
    <source>
        <dbReference type="EMBL" id="TSE32497.1"/>
    </source>
</evidence>